<name>A0A7Y8Y1K8_9FLAO</name>
<comment type="caution">
    <text evidence="3">The sequence shown here is derived from an EMBL/GenBank/DDBJ whole genome shotgun (WGS) entry which is preliminary data.</text>
</comment>
<reference evidence="3 4" key="1">
    <citation type="submission" date="2020-07" db="EMBL/GenBank/DDBJ databases">
        <authorList>
            <person name="Sun Q."/>
        </authorList>
    </citation>
    <scope>NUCLEOTIDE SEQUENCE [LARGE SCALE GENOMIC DNA]</scope>
    <source>
        <strain evidence="3 4">MAH-1</strain>
    </source>
</reference>
<feature type="transmembrane region" description="Helical" evidence="1">
    <location>
        <begin position="324"/>
        <end position="344"/>
    </location>
</feature>
<dbReference type="AlphaFoldDB" id="A0A7Y8Y1K8"/>
<keyword evidence="4" id="KW-1185">Reference proteome</keyword>
<keyword evidence="1" id="KW-0812">Transmembrane</keyword>
<evidence type="ECO:0000313" key="3">
    <source>
        <dbReference type="EMBL" id="NYA70934.1"/>
    </source>
</evidence>
<keyword evidence="1" id="KW-0472">Membrane</keyword>
<feature type="transmembrane region" description="Helical" evidence="1">
    <location>
        <begin position="275"/>
        <end position="293"/>
    </location>
</feature>
<evidence type="ECO:0000313" key="4">
    <source>
        <dbReference type="Proteomes" id="UP000535020"/>
    </source>
</evidence>
<feature type="domain" description="Lnb N-terminal periplasmic" evidence="2">
    <location>
        <begin position="5"/>
        <end position="141"/>
    </location>
</feature>
<sequence>MTLSDSAQVSVLTCGKGNELYSLFGHTALRISDSANGIDKVYNYGTFDFSTPNFALKFVKGDLQYFVSTSTFEDFLYNYDYEKRSVFEQVLDLTQPQKQQLFNKLNTVLVSQERFYTYKFIDRNCTTKVADLINEYVAPNTVVKIGNTETSYRAIIYPEFDGHFYEQWGTSVLFGTRVDENAKQLFLPIELYQSIASAKNSGKPLLKSNKSWLVFEEEAAAKSWWNNVYTYIALLLLIVFVNNDKVTLVYFTVMSLLGIFFCVAGWYSFHTELQWNYNALLINPLLLFLVISYGRRNAKGVYITSLLCLGCLGVYLIYMLNKSHLLIVAPMIVAHAVLLLRLGLRAKNKSLFR</sequence>
<keyword evidence="1" id="KW-1133">Transmembrane helix</keyword>
<feature type="transmembrane region" description="Helical" evidence="1">
    <location>
        <begin position="224"/>
        <end position="241"/>
    </location>
</feature>
<protein>
    <submittedName>
        <fullName evidence="3">DUF4105 domain-containing protein</fullName>
    </submittedName>
</protein>
<dbReference type="Pfam" id="PF13387">
    <property type="entry name" value="Lnb_N"/>
    <property type="match status" value="1"/>
</dbReference>
<dbReference type="EMBL" id="JACBJI010000003">
    <property type="protein sequence ID" value="NYA70934.1"/>
    <property type="molecule type" value="Genomic_DNA"/>
</dbReference>
<dbReference type="Proteomes" id="UP000535020">
    <property type="component" value="Unassembled WGS sequence"/>
</dbReference>
<gene>
    <name evidence="3" type="ORF">HZF10_08390</name>
</gene>
<feature type="transmembrane region" description="Helical" evidence="1">
    <location>
        <begin position="248"/>
        <end position="269"/>
    </location>
</feature>
<feature type="transmembrane region" description="Helical" evidence="1">
    <location>
        <begin position="300"/>
        <end position="318"/>
    </location>
</feature>
<dbReference type="InterPro" id="IPR025178">
    <property type="entry name" value="Lnb_N"/>
</dbReference>
<evidence type="ECO:0000256" key="1">
    <source>
        <dbReference type="SAM" id="Phobius"/>
    </source>
</evidence>
<proteinExistence type="predicted"/>
<accession>A0A7Y8Y1K8</accession>
<organism evidence="3 4">
    <name type="scientific">Flavobacterium agri</name>
    <dbReference type="NCBI Taxonomy" id="2743471"/>
    <lineage>
        <taxon>Bacteria</taxon>
        <taxon>Pseudomonadati</taxon>
        <taxon>Bacteroidota</taxon>
        <taxon>Flavobacteriia</taxon>
        <taxon>Flavobacteriales</taxon>
        <taxon>Flavobacteriaceae</taxon>
        <taxon>Flavobacterium</taxon>
    </lineage>
</organism>
<evidence type="ECO:0000259" key="2">
    <source>
        <dbReference type="Pfam" id="PF13387"/>
    </source>
</evidence>